<dbReference type="SUPFAM" id="SSF48452">
    <property type="entry name" value="TPR-like"/>
    <property type="match status" value="1"/>
</dbReference>
<organism evidence="4 5">
    <name type="scientific">Beggiatoa alba B18LD</name>
    <dbReference type="NCBI Taxonomy" id="395493"/>
    <lineage>
        <taxon>Bacteria</taxon>
        <taxon>Pseudomonadati</taxon>
        <taxon>Pseudomonadota</taxon>
        <taxon>Gammaproteobacteria</taxon>
        <taxon>Thiotrichales</taxon>
        <taxon>Thiotrichaceae</taxon>
        <taxon>Beggiatoa</taxon>
    </lineage>
</organism>
<feature type="transmembrane region" description="Helical" evidence="3">
    <location>
        <begin position="312"/>
        <end position="333"/>
    </location>
</feature>
<evidence type="ECO:0008006" key="6">
    <source>
        <dbReference type="Google" id="ProtNLM"/>
    </source>
</evidence>
<sequence length="649" mass="74844">MTLIQTPHLQTYTISGIFFLCLISYVFMLSPYLGGGFIFDDFPNLDGLKYINADNFWRQLIQFITEGGAGELGRPISLFSFALQYQSWFNVEVEAFKYVNLMIHLLNGSLIFWILILLTPLFLKSNSLRYSFALLVTVIWLFHPIQISTVLYVVQRMAQLATLFMLLGILLYLKGRFLLADNRLGLGFFSVSCGVILGGILATFSKENGVLLVFYLLVLEFTLLQKLRTPRYWQYWKISFLYIPCLLLITYLLASVLFSQKFHASYTALDLTVIDRLLTQSRILFNYLSQILLITSEQYGLMHDDYMSSRSLLSPPITLFTSVSLIILFLSAIRLRKKYLIFSFSLLWFLAGHLLESSVVPLVLYFEHRNYLPLMGISVGLVYSVFWLFTYLNKSNIRYFIVFFSLLWLSFAVYLCTVQAKIWANPLYQANLWAEKHPNSLVAQTMRASAYLSLGLETEAEQTYYKMVGKFPEIASPTVFLYSRRCFSSQRVLAPVEIDFFIDKVKTAKIDIATLTALSVIVTEQVNQQCTAIPLAVTEKIITAILENPSTSIHKRHVYVLQSILYAYKAQFAAALNSLDQAIALHDNKPAHYFWRVTWLINLRKITQAKQALVEIEKNFNFLQRYIYKDKIAFWRAELERVSSVEQSP</sequence>
<feature type="transmembrane region" description="Helical" evidence="3">
    <location>
        <begin position="371"/>
        <end position="392"/>
    </location>
</feature>
<feature type="transmembrane region" description="Helical" evidence="3">
    <location>
        <begin position="130"/>
        <end position="147"/>
    </location>
</feature>
<dbReference type="InterPro" id="IPR052346">
    <property type="entry name" value="O-mannosyl-transferase_TMTC"/>
</dbReference>
<keyword evidence="3" id="KW-1133">Transmembrane helix</keyword>
<dbReference type="InterPro" id="IPR011990">
    <property type="entry name" value="TPR-like_helical_dom_sf"/>
</dbReference>
<reference evidence="4 5" key="1">
    <citation type="submission" date="2011-11" db="EMBL/GenBank/DDBJ databases">
        <title>Improved High-Quality Draft sequence of Beggiatoa alba B18lD.</title>
        <authorList>
            <consortium name="US DOE Joint Genome Institute"/>
            <person name="Lucas S."/>
            <person name="Han J."/>
            <person name="Lapidus A."/>
            <person name="Cheng J.-F."/>
            <person name="Goodwin L."/>
            <person name="Pitluck S."/>
            <person name="Peters L."/>
            <person name="Mikhailova N."/>
            <person name="Held B."/>
            <person name="Detter J.C."/>
            <person name="Han C."/>
            <person name="Tapia R."/>
            <person name="Land M."/>
            <person name="Hauser L."/>
            <person name="Kyrpides N."/>
            <person name="Ivanova N."/>
            <person name="Pagani I."/>
            <person name="Samuel K."/>
            <person name="Teske A."/>
            <person name="Mueller J."/>
            <person name="Woyke T."/>
        </authorList>
    </citation>
    <scope>NUCLEOTIDE SEQUENCE [LARGE SCALE GENOMIC DNA]</scope>
    <source>
        <strain evidence="4 5">B18LD</strain>
    </source>
</reference>
<dbReference type="Gene3D" id="1.25.40.10">
    <property type="entry name" value="Tetratricopeptide repeat domain"/>
    <property type="match status" value="1"/>
</dbReference>
<feature type="transmembrane region" description="Helical" evidence="3">
    <location>
        <begin position="12"/>
        <end position="33"/>
    </location>
</feature>
<keyword evidence="3" id="KW-0472">Membrane</keyword>
<dbReference type="PANTHER" id="PTHR44227:SF3">
    <property type="entry name" value="PROTEIN O-MANNOSYL-TRANSFERASE TMTC4"/>
    <property type="match status" value="1"/>
</dbReference>
<dbReference type="PANTHER" id="PTHR44227">
    <property type="match status" value="1"/>
</dbReference>
<dbReference type="AlphaFoldDB" id="I3CFR5"/>
<name>I3CFR5_9GAMM</name>
<evidence type="ECO:0000313" key="4">
    <source>
        <dbReference type="EMBL" id="EIJ42458.1"/>
    </source>
</evidence>
<keyword evidence="3" id="KW-0812">Transmembrane</keyword>
<proteinExistence type="predicted"/>
<gene>
    <name evidence="4" type="ORF">BegalDRAFT_1578</name>
</gene>
<feature type="transmembrane region" description="Helical" evidence="3">
    <location>
        <begin position="101"/>
        <end position="123"/>
    </location>
</feature>
<evidence type="ECO:0000313" key="5">
    <source>
        <dbReference type="Proteomes" id="UP000005744"/>
    </source>
</evidence>
<keyword evidence="1" id="KW-0677">Repeat</keyword>
<accession>I3CFR5</accession>
<keyword evidence="5" id="KW-1185">Reference proteome</keyword>
<evidence type="ECO:0000256" key="1">
    <source>
        <dbReference type="ARBA" id="ARBA00022737"/>
    </source>
</evidence>
<feature type="transmembrane region" description="Helical" evidence="3">
    <location>
        <begin position="340"/>
        <end position="365"/>
    </location>
</feature>
<protein>
    <recommendedName>
        <fullName evidence="6">Tetratricopeptide repeat protein</fullName>
    </recommendedName>
</protein>
<feature type="transmembrane region" description="Helical" evidence="3">
    <location>
        <begin position="399"/>
        <end position="420"/>
    </location>
</feature>
<feature type="transmembrane region" description="Helical" evidence="3">
    <location>
        <begin position="185"/>
        <end position="204"/>
    </location>
</feature>
<dbReference type="RefSeq" id="WP_002685415.1">
    <property type="nucleotide sequence ID" value="NZ_JH600070.1"/>
</dbReference>
<keyword evidence="2" id="KW-0802">TPR repeat</keyword>
<dbReference type="Proteomes" id="UP000005744">
    <property type="component" value="Unassembled WGS sequence"/>
</dbReference>
<dbReference type="HOGENOM" id="CLU_011615_3_0_6"/>
<dbReference type="GO" id="GO:0035269">
    <property type="term" value="P:protein O-linked glycosylation via mannose"/>
    <property type="evidence" value="ECO:0007669"/>
    <property type="project" value="TreeGrafter"/>
</dbReference>
<dbReference type="STRING" id="395493.BegalDRAFT_1578"/>
<dbReference type="OrthoDB" id="8566379at2"/>
<evidence type="ECO:0000256" key="2">
    <source>
        <dbReference type="ARBA" id="ARBA00022803"/>
    </source>
</evidence>
<feature type="transmembrane region" description="Helical" evidence="3">
    <location>
        <begin position="239"/>
        <end position="258"/>
    </location>
</feature>
<dbReference type="GO" id="GO:0030968">
    <property type="term" value="P:endoplasmic reticulum unfolded protein response"/>
    <property type="evidence" value="ECO:0007669"/>
    <property type="project" value="TreeGrafter"/>
</dbReference>
<dbReference type="GO" id="GO:0000030">
    <property type="term" value="F:mannosyltransferase activity"/>
    <property type="evidence" value="ECO:0007669"/>
    <property type="project" value="TreeGrafter"/>
</dbReference>
<dbReference type="eggNOG" id="COG0457">
    <property type="taxonomic scope" value="Bacteria"/>
</dbReference>
<feature type="transmembrane region" description="Helical" evidence="3">
    <location>
        <begin position="153"/>
        <end position="173"/>
    </location>
</feature>
<feature type="transmembrane region" description="Helical" evidence="3">
    <location>
        <begin position="210"/>
        <end position="227"/>
    </location>
</feature>
<evidence type="ECO:0000256" key="3">
    <source>
        <dbReference type="SAM" id="Phobius"/>
    </source>
</evidence>
<dbReference type="EMBL" id="JH600070">
    <property type="protein sequence ID" value="EIJ42458.1"/>
    <property type="molecule type" value="Genomic_DNA"/>
</dbReference>